<organism evidence="9 10">
    <name type="scientific">Papaver somniferum</name>
    <name type="common">Opium poppy</name>
    <dbReference type="NCBI Taxonomy" id="3469"/>
    <lineage>
        <taxon>Eukaryota</taxon>
        <taxon>Viridiplantae</taxon>
        <taxon>Streptophyta</taxon>
        <taxon>Embryophyta</taxon>
        <taxon>Tracheophyta</taxon>
        <taxon>Spermatophyta</taxon>
        <taxon>Magnoliopsida</taxon>
        <taxon>Ranunculales</taxon>
        <taxon>Papaveraceae</taxon>
        <taxon>Papaveroideae</taxon>
        <taxon>Papaver</taxon>
    </lineage>
</organism>
<keyword evidence="10" id="KW-1185">Reference proteome</keyword>
<dbReference type="EMBL" id="CM010723">
    <property type="protein sequence ID" value="RZC77813.1"/>
    <property type="molecule type" value="Genomic_DNA"/>
</dbReference>
<keyword evidence="2" id="KW-1003">Cell membrane</keyword>
<dbReference type="Gene3D" id="2.60.40.790">
    <property type="match status" value="1"/>
</dbReference>
<feature type="compositionally biased region" description="Basic and acidic residues" evidence="6">
    <location>
        <begin position="122"/>
        <end position="131"/>
    </location>
</feature>
<dbReference type="GO" id="GO:0005886">
    <property type="term" value="C:plasma membrane"/>
    <property type="evidence" value="ECO:0007669"/>
    <property type="project" value="UniProtKB-SubCell"/>
</dbReference>
<evidence type="ECO:0000256" key="3">
    <source>
        <dbReference type="ARBA" id="ARBA00022821"/>
    </source>
</evidence>
<dbReference type="AlphaFoldDB" id="A0A4Y7KWW3"/>
<dbReference type="CDD" id="cd06464">
    <property type="entry name" value="ACD_sHsps-like"/>
    <property type="match status" value="1"/>
</dbReference>
<evidence type="ECO:0000256" key="5">
    <source>
        <dbReference type="RuleBase" id="RU003616"/>
    </source>
</evidence>
<evidence type="ECO:0000256" key="2">
    <source>
        <dbReference type="ARBA" id="ARBA00022475"/>
    </source>
</evidence>
<feature type="region of interest" description="Disordered" evidence="6">
    <location>
        <begin position="106"/>
        <end position="152"/>
    </location>
</feature>
<keyword evidence="3" id="KW-0611">Plant defense</keyword>
<keyword evidence="7" id="KW-1133">Transmembrane helix</keyword>
<dbReference type="InterPro" id="IPR002068">
    <property type="entry name" value="A-crystallin/Hsp20_dom"/>
</dbReference>
<feature type="compositionally biased region" description="Low complexity" evidence="6">
    <location>
        <begin position="136"/>
        <end position="152"/>
    </location>
</feature>
<keyword evidence="7" id="KW-0472">Membrane</keyword>
<sequence>MDNKFQANFTRSYEDFEPVFNWVREEGLDTLVLHLPGFKKEQLRVQVDSHGNMKISGERPLEEKRWSRFRKDFQVPTSCDVNEIHAKYIGGLLYVKFPKNITQVTPHDQSAFSPQQTANGEKYADEKRPGKDQVTSIGNMNSGGTISGTSTGQNNGSGGVCNLAMHKKPVGFFGTLNKHRRLVLGVTVVATAMAAIGVYVACRLSSSFGEDANMN</sequence>
<dbReference type="Gramene" id="RZC77813">
    <property type="protein sequence ID" value="RZC77813"/>
    <property type="gene ID" value="C5167_001979"/>
</dbReference>
<gene>
    <name evidence="9" type="ORF">C5167_001979</name>
</gene>
<dbReference type="Pfam" id="PF00011">
    <property type="entry name" value="HSP20"/>
    <property type="match status" value="1"/>
</dbReference>
<dbReference type="SUPFAM" id="SSF49764">
    <property type="entry name" value="HSP20-like chaperones"/>
    <property type="match status" value="1"/>
</dbReference>
<dbReference type="PROSITE" id="PS01031">
    <property type="entry name" value="SHSP"/>
    <property type="match status" value="1"/>
</dbReference>
<dbReference type="Proteomes" id="UP000316621">
    <property type="component" value="Chromosome 9"/>
</dbReference>
<dbReference type="GO" id="GO:0006952">
    <property type="term" value="P:defense response"/>
    <property type="evidence" value="ECO:0007669"/>
    <property type="project" value="UniProtKB-KW"/>
</dbReference>
<keyword evidence="7" id="KW-0812">Transmembrane</keyword>
<dbReference type="OrthoDB" id="1431247at2759"/>
<comment type="similarity">
    <text evidence="4 5">Belongs to the small heat shock protein (HSP20) family.</text>
</comment>
<dbReference type="PANTHER" id="PTHR43670">
    <property type="entry name" value="HEAT SHOCK PROTEIN 26"/>
    <property type="match status" value="1"/>
</dbReference>
<evidence type="ECO:0000313" key="10">
    <source>
        <dbReference type="Proteomes" id="UP000316621"/>
    </source>
</evidence>
<evidence type="ECO:0000256" key="4">
    <source>
        <dbReference type="PROSITE-ProRule" id="PRU00285"/>
    </source>
</evidence>
<dbReference type="PANTHER" id="PTHR43670:SF132">
    <property type="entry name" value="OS03G0157600 PROTEIN"/>
    <property type="match status" value="1"/>
</dbReference>
<feature type="compositionally biased region" description="Polar residues" evidence="6">
    <location>
        <begin position="106"/>
        <end position="119"/>
    </location>
</feature>
<evidence type="ECO:0000256" key="1">
    <source>
        <dbReference type="ARBA" id="ARBA00004162"/>
    </source>
</evidence>
<dbReference type="OMA" id="ECCKSGG"/>
<evidence type="ECO:0000313" key="9">
    <source>
        <dbReference type="EMBL" id="RZC77813.1"/>
    </source>
</evidence>
<feature type="transmembrane region" description="Helical" evidence="7">
    <location>
        <begin position="182"/>
        <end position="201"/>
    </location>
</feature>
<evidence type="ECO:0000256" key="7">
    <source>
        <dbReference type="SAM" id="Phobius"/>
    </source>
</evidence>
<proteinExistence type="inferred from homology"/>
<feature type="domain" description="SHSP" evidence="8">
    <location>
        <begin position="10"/>
        <end position="115"/>
    </location>
</feature>
<reference evidence="9 10" key="1">
    <citation type="journal article" date="2018" name="Science">
        <title>The opium poppy genome and morphinan production.</title>
        <authorList>
            <person name="Guo L."/>
            <person name="Winzer T."/>
            <person name="Yang X."/>
            <person name="Li Y."/>
            <person name="Ning Z."/>
            <person name="He Z."/>
            <person name="Teodor R."/>
            <person name="Lu Y."/>
            <person name="Bowser T.A."/>
            <person name="Graham I.A."/>
            <person name="Ye K."/>
        </authorList>
    </citation>
    <scope>NUCLEOTIDE SEQUENCE [LARGE SCALE GENOMIC DNA]</scope>
    <source>
        <strain evidence="10">cv. HN1</strain>
        <tissue evidence="9">Leaves</tissue>
    </source>
</reference>
<dbReference type="GO" id="GO:0034605">
    <property type="term" value="P:cellular response to heat"/>
    <property type="evidence" value="ECO:0007669"/>
    <property type="project" value="TreeGrafter"/>
</dbReference>
<evidence type="ECO:0000259" key="8">
    <source>
        <dbReference type="PROSITE" id="PS01031"/>
    </source>
</evidence>
<name>A0A4Y7KWW3_PAPSO</name>
<comment type="subcellular location">
    <subcellularLocation>
        <location evidence="1">Cell membrane</location>
        <topology evidence="1">Single-pass membrane protein</topology>
    </subcellularLocation>
</comment>
<dbReference type="InterPro" id="IPR008978">
    <property type="entry name" value="HSP20-like_chaperone"/>
</dbReference>
<evidence type="ECO:0000256" key="6">
    <source>
        <dbReference type="SAM" id="MobiDB-lite"/>
    </source>
</evidence>
<protein>
    <recommendedName>
        <fullName evidence="8">SHSP domain-containing protein</fullName>
    </recommendedName>
</protein>
<accession>A0A4Y7KWW3</accession>